<organism evidence="1 2">
    <name type="scientific">Strongyloides papillosus</name>
    <name type="common">Intestinal threadworm</name>
    <dbReference type="NCBI Taxonomy" id="174720"/>
    <lineage>
        <taxon>Eukaryota</taxon>
        <taxon>Metazoa</taxon>
        <taxon>Ecdysozoa</taxon>
        <taxon>Nematoda</taxon>
        <taxon>Chromadorea</taxon>
        <taxon>Rhabditida</taxon>
        <taxon>Tylenchina</taxon>
        <taxon>Panagrolaimomorpha</taxon>
        <taxon>Strongyloidoidea</taxon>
        <taxon>Strongyloididae</taxon>
        <taxon>Strongyloides</taxon>
    </lineage>
</organism>
<dbReference type="Proteomes" id="UP000046392">
    <property type="component" value="Unplaced"/>
</dbReference>
<reference evidence="2" key="1">
    <citation type="submission" date="2017-02" db="UniProtKB">
        <authorList>
            <consortium name="WormBaseParasite"/>
        </authorList>
    </citation>
    <scope>IDENTIFICATION</scope>
</reference>
<proteinExistence type="predicted"/>
<keyword evidence="1" id="KW-1185">Reference proteome</keyword>
<evidence type="ECO:0000313" key="2">
    <source>
        <dbReference type="WBParaSite" id="SPAL_0001517400.1"/>
    </source>
</evidence>
<protein>
    <submittedName>
        <fullName evidence="2">Chromo domain-containing protein</fullName>
    </submittedName>
</protein>
<sequence length="165" mass="19599">MSSENFDMRDPITLKVIIRPSLDVFTLRDKSLSQLAIEKTLPLDPKTLIKDLCKKAMEKCNLEFFANDCQGAEHEERKRILWNRERKVPVLEICYKWYKLQGEPTWGAQEFHMCAEALNVLKKRSGSNKITSMNIYNWIGKRLCYERKQEKLMRQVDMRRNNNNL</sequence>
<name>A0A0N5CBB1_STREA</name>
<dbReference type="WBParaSite" id="SPAL_0001517400.1">
    <property type="protein sequence ID" value="SPAL_0001517400.1"/>
    <property type="gene ID" value="SPAL_0001517400"/>
</dbReference>
<evidence type="ECO:0000313" key="1">
    <source>
        <dbReference type="Proteomes" id="UP000046392"/>
    </source>
</evidence>
<dbReference type="AlphaFoldDB" id="A0A0N5CBB1"/>
<accession>A0A0N5CBB1</accession>